<keyword evidence="2" id="KW-1185">Reference proteome</keyword>
<evidence type="ECO:0000313" key="2">
    <source>
        <dbReference type="Proteomes" id="UP000812440"/>
    </source>
</evidence>
<comment type="caution">
    <text evidence="1">The sequence shown here is derived from an EMBL/GenBank/DDBJ whole genome shotgun (WGS) entry which is preliminary data.</text>
</comment>
<evidence type="ECO:0000313" key="1">
    <source>
        <dbReference type="EMBL" id="KAG8443728.1"/>
    </source>
</evidence>
<protein>
    <submittedName>
        <fullName evidence="1">Uncharacterized protein</fullName>
    </submittedName>
</protein>
<organism evidence="1 2">
    <name type="scientific">Hymenochirus boettgeri</name>
    <name type="common">Congo dwarf clawed frog</name>
    <dbReference type="NCBI Taxonomy" id="247094"/>
    <lineage>
        <taxon>Eukaryota</taxon>
        <taxon>Metazoa</taxon>
        <taxon>Chordata</taxon>
        <taxon>Craniata</taxon>
        <taxon>Vertebrata</taxon>
        <taxon>Euteleostomi</taxon>
        <taxon>Amphibia</taxon>
        <taxon>Batrachia</taxon>
        <taxon>Anura</taxon>
        <taxon>Pipoidea</taxon>
        <taxon>Pipidae</taxon>
        <taxon>Pipinae</taxon>
        <taxon>Hymenochirus</taxon>
    </lineage>
</organism>
<name>A0A8T2JJ70_9PIPI</name>
<reference evidence="1" key="1">
    <citation type="thesis" date="2020" institute="ProQuest LLC" country="789 East Eisenhower Parkway, Ann Arbor, MI, USA">
        <title>Comparative Genomics and Chromosome Evolution.</title>
        <authorList>
            <person name="Mudd A.B."/>
        </authorList>
    </citation>
    <scope>NUCLEOTIDE SEQUENCE</scope>
    <source>
        <strain evidence="1">Female2</strain>
        <tissue evidence="1">Blood</tissue>
    </source>
</reference>
<sequence length="87" mass="9772">MIGYTWLFGLQSINTIVVGKKKSYFLHYSYILLNMADVLVSLTCFNCLIGPELELSCGTAGAIDSTPTTTFYKARQQPMERQQTRSP</sequence>
<dbReference type="EMBL" id="JAACNH010000004">
    <property type="protein sequence ID" value="KAG8443728.1"/>
    <property type="molecule type" value="Genomic_DNA"/>
</dbReference>
<dbReference type="AlphaFoldDB" id="A0A8T2JJ70"/>
<dbReference type="Proteomes" id="UP000812440">
    <property type="component" value="Chromosome 5"/>
</dbReference>
<gene>
    <name evidence="1" type="ORF">GDO86_009050</name>
</gene>
<accession>A0A8T2JJ70</accession>
<proteinExistence type="predicted"/>